<sequence>MSARLDTNGTGGEGEVEDGSANLFYAYARRGDDLQSRYLLTFASANIANEWWSLLQEHFHDCTRPGPQLFSFKDPDLLSKAWKNPNFAHLKSKWMYISFSDTNQDRLGGAAQGIIPVQDAKGHLLGGSAPASPEFREVRKETREVKGEMGRLEQRFDRMLGAVERNTEQVVALVENTQQGKEGRHGGVGDAFDLNELSSYLEKINDSLARNSDSAERLATRQLESDKEMQTELEELNSQRKKDQLDLSQLSSHLDRIQSLMEQSLTERKDGIERHQTQQQPVHIDFSPLTDRLEKVQEAVEQNSALIKALLDEGVGRESKAALPVGGKDTPPSQLQRSDLLPLTDHLEKIHGAIEQQSDHMKALVGFASGSEDAIGSASSDRNGDSHLGSGTNGVGRTAERSLAPLGEHLEQIYNAIEEGNVQAREQRQIDLRPLLEAQNATRLAVEAGSKIELSPLVEKFDGLIEHLKNVRNESQSVDGQLRQLIQKQNELQASLGGNNNTQGLDVSTLVERLDGVNEHLESLREWTEFNAEQWQAFVTTRASSEDDEEPTPVDLASLTEKFDALTTHLSTLVENQQQTPARLPPPSTEIDLTPLTERLNRIHASLERQITIPPTAQTDNSAPGAGDPKFLISALTSHLSRIQAITEANAQHVSRLASSHSTTREKMHVAVAETSEQVRGLVGFVGQQESRLEAMSSQVRELMAGQREMVEVVRELARGVKEGGRGAGGGFEHVVIPPPRKVGRKVVGFVYDGKEGG</sequence>
<organism evidence="2 3">
    <name type="scientific">Salinomyces thailandicus</name>
    <dbReference type="NCBI Taxonomy" id="706561"/>
    <lineage>
        <taxon>Eukaryota</taxon>
        <taxon>Fungi</taxon>
        <taxon>Dikarya</taxon>
        <taxon>Ascomycota</taxon>
        <taxon>Pezizomycotina</taxon>
        <taxon>Dothideomycetes</taxon>
        <taxon>Dothideomycetidae</taxon>
        <taxon>Mycosphaerellales</taxon>
        <taxon>Teratosphaeriaceae</taxon>
        <taxon>Salinomyces</taxon>
    </lineage>
</organism>
<dbReference type="AlphaFoldDB" id="A0A4U0U8I7"/>
<name>A0A4U0U8I7_9PEZI</name>
<evidence type="ECO:0000256" key="1">
    <source>
        <dbReference type="SAM" id="MobiDB-lite"/>
    </source>
</evidence>
<comment type="caution">
    <text evidence="2">The sequence shown here is derived from an EMBL/GenBank/DDBJ whole genome shotgun (WGS) entry which is preliminary data.</text>
</comment>
<dbReference type="EMBL" id="NAJL01000007">
    <property type="protein sequence ID" value="TKA31611.1"/>
    <property type="molecule type" value="Genomic_DNA"/>
</dbReference>
<protein>
    <submittedName>
        <fullName evidence="2">Uncharacterized protein</fullName>
    </submittedName>
</protein>
<evidence type="ECO:0000313" key="3">
    <source>
        <dbReference type="Proteomes" id="UP000308549"/>
    </source>
</evidence>
<accession>A0A4U0U8I7</accession>
<proteinExistence type="predicted"/>
<feature type="region of interest" description="Disordered" evidence="1">
    <location>
        <begin position="222"/>
        <end position="244"/>
    </location>
</feature>
<dbReference type="OrthoDB" id="5364171at2759"/>
<dbReference type="Proteomes" id="UP000308549">
    <property type="component" value="Unassembled WGS sequence"/>
</dbReference>
<keyword evidence="3" id="KW-1185">Reference proteome</keyword>
<gene>
    <name evidence="2" type="ORF">B0A50_01688</name>
</gene>
<evidence type="ECO:0000313" key="2">
    <source>
        <dbReference type="EMBL" id="TKA31611.1"/>
    </source>
</evidence>
<feature type="region of interest" description="Disordered" evidence="1">
    <location>
        <begin position="373"/>
        <end position="398"/>
    </location>
</feature>
<reference evidence="2 3" key="1">
    <citation type="submission" date="2017-03" db="EMBL/GenBank/DDBJ databases">
        <title>Genomes of endolithic fungi from Antarctica.</title>
        <authorList>
            <person name="Coleine C."/>
            <person name="Masonjones S."/>
            <person name="Stajich J.E."/>
        </authorList>
    </citation>
    <scope>NUCLEOTIDE SEQUENCE [LARGE SCALE GENOMIC DNA]</scope>
    <source>
        <strain evidence="2 3">CCFEE 6315</strain>
    </source>
</reference>